<dbReference type="PANTHER" id="PTHR46370:SF1">
    <property type="entry name" value="GPALPP MOTIFS-CONTAINING PROTEIN 1"/>
    <property type="match status" value="1"/>
</dbReference>
<feature type="compositionally biased region" description="Acidic residues" evidence="2">
    <location>
        <begin position="152"/>
        <end position="162"/>
    </location>
</feature>
<feature type="compositionally biased region" description="Low complexity" evidence="2">
    <location>
        <begin position="113"/>
        <end position="124"/>
    </location>
</feature>
<evidence type="ECO:0000313" key="5">
    <source>
        <dbReference type="RefSeq" id="XP_019620402.1"/>
    </source>
</evidence>
<evidence type="ECO:0000256" key="1">
    <source>
        <dbReference type="ARBA" id="ARBA00023489"/>
    </source>
</evidence>
<dbReference type="RefSeq" id="XP_019620402.1">
    <property type="nucleotide sequence ID" value="XM_019764843.1"/>
</dbReference>
<evidence type="ECO:0000313" key="6">
    <source>
        <dbReference type="RefSeq" id="XP_019620403.1"/>
    </source>
</evidence>
<feature type="compositionally biased region" description="Polar residues" evidence="2">
    <location>
        <begin position="340"/>
        <end position="358"/>
    </location>
</feature>
<dbReference type="PANTHER" id="PTHR46370">
    <property type="entry name" value="GPALPP MOTIFS-CONTAINING PROTEIN 1"/>
    <property type="match status" value="1"/>
</dbReference>
<dbReference type="Pfam" id="PF12572">
    <property type="entry name" value="DUF3752"/>
    <property type="match status" value="1"/>
</dbReference>
<protein>
    <recommendedName>
        <fullName evidence="1">GPALPP motifs-containing protein 1</fullName>
    </recommendedName>
</protein>
<feature type="compositionally biased region" description="Basic and acidic residues" evidence="2">
    <location>
        <begin position="272"/>
        <end position="291"/>
    </location>
</feature>
<evidence type="ECO:0000259" key="3">
    <source>
        <dbReference type="Pfam" id="PF12572"/>
    </source>
</evidence>
<evidence type="ECO:0000256" key="2">
    <source>
        <dbReference type="SAM" id="MobiDB-lite"/>
    </source>
</evidence>
<gene>
    <name evidence="5 6" type="primary">LOC109466959</name>
</gene>
<feature type="compositionally biased region" description="Basic and acidic residues" evidence="2">
    <location>
        <begin position="91"/>
        <end position="101"/>
    </location>
</feature>
<keyword evidence="4" id="KW-1185">Reference proteome</keyword>
<feature type="compositionally biased region" description="Basic and acidic residues" evidence="2">
    <location>
        <begin position="306"/>
        <end position="325"/>
    </location>
</feature>
<dbReference type="InterPro" id="IPR022226">
    <property type="entry name" value="DUF3752"/>
</dbReference>
<feature type="region of interest" description="Disordered" evidence="2">
    <location>
        <begin position="1"/>
        <end position="175"/>
    </location>
</feature>
<proteinExistence type="predicted"/>
<feature type="compositionally biased region" description="Basic and acidic residues" evidence="2">
    <location>
        <begin position="246"/>
        <end position="262"/>
    </location>
</feature>
<feature type="compositionally biased region" description="Polar residues" evidence="2">
    <location>
        <begin position="54"/>
        <end position="65"/>
    </location>
</feature>
<dbReference type="AlphaFoldDB" id="A0A6P4YNY1"/>
<sequence>MAEIGPVLPPGFRKSADDSDEEGGRERTDRQTDGKGRTDRQTDVFGPAMPPGFQRSSPKPHQSNAVIGPALPPGFASHQGSSDDDDDDDDRAGQRSEDRQEFCGPALPPGFKRSSSPEPCPSRSVIGPALPPGFSRSEGDDLQAAAAMPAGYDDDDDDDDDAMIGPMLPPSGEEDAGISVAEQFEKRAQAMKDKLEGKNQGPVAKEREEWMLELPPEMKSFGLGPRTFRRTAAPEMGDRSVWTDTPADKARKAAKGKDDTKQKPVKPSDLAAAERDIRLRDQVATYNEKKRSSSLLDQHQKARKRKAEEAGDEPKERRPFDRDLDLGAGQLDAAKRRQLIKNSRQLNDRFSSGGQQFL</sequence>
<evidence type="ECO:0000313" key="4">
    <source>
        <dbReference type="Proteomes" id="UP000515135"/>
    </source>
</evidence>
<accession>A0A6P4YNY1</accession>
<dbReference type="RefSeq" id="XP_019620403.1">
    <property type="nucleotide sequence ID" value="XM_019764844.1"/>
</dbReference>
<dbReference type="OrthoDB" id="73491at2759"/>
<organism evidence="4 5">
    <name type="scientific">Branchiostoma belcheri</name>
    <name type="common">Amphioxus</name>
    <dbReference type="NCBI Taxonomy" id="7741"/>
    <lineage>
        <taxon>Eukaryota</taxon>
        <taxon>Metazoa</taxon>
        <taxon>Chordata</taxon>
        <taxon>Cephalochordata</taxon>
        <taxon>Leptocardii</taxon>
        <taxon>Amphioxiformes</taxon>
        <taxon>Branchiostomatidae</taxon>
        <taxon>Branchiostoma</taxon>
    </lineage>
</organism>
<reference evidence="5 6" key="1">
    <citation type="submission" date="2025-04" db="UniProtKB">
        <authorList>
            <consortium name="RefSeq"/>
        </authorList>
    </citation>
    <scope>IDENTIFICATION</scope>
    <source>
        <tissue evidence="5 6">Gonad</tissue>
    </source>
</reference>
<dbReference type="KEGG" id="bbel:109466959"/>
<feature type="region of interest" description="Disordered" evidence="2">
    <location>
        <begin position="216"/>
        <end position="358"/>
    </location>
</feature>
<name>A0A6P4YNY1_BRABE</name>
<dbReference type="GeneID" id="109466959"/>
<feature type="domain" description="DUF3752" evidence="3">
    <location>
        <begin position="222"/>
        <end position="351"/>
    </location>
</feature>
<feature type="compositionally biased region" description="Basic and acidic residues" evidence="2">
    <location>
        <begin position="14"/>
        <end position="42"/>
    </location>
</feature>
<dbReference type="InterPro" id="IPR046331">
    <property type="entry name" value="GPAM1-like"/>
</dbReference>
<dbReference type="Proteomes" id="UP000515135">
    <property type="component" value="Unplaced"/>
</dbReference>